<feature type="transmembrane region" description="Helical" evidence="1">
    <location>
        <begin position="112"/>
        <end position="137"/>
    </location>
</feature>
<protein>
    <recommendedName>
        <fullName evidence="2">DUF6535 domain-containing protein</fullName>
    </recommendedName>
</protein>
<feature type="transmembrane region" description="Helical" evidence="1">
    <location>
        <begin position="205"/>
        <end position="230"/>
    </location>
</feature>
<sequence>MEQSLGADTYLPSRYDDPSANLWSSYLSKSQQWDKRLVENWKGDMDSILIFAGLFSASLTAFIIESYQLLNPNPQDTMVDLLTELLSAQVAISQNRSISASLSTGNFSVPTSAIICNTLWFLSLAFSLVCALSATLVEQWTRQYIHAANGRPAPQDRARLSAYLFSGIKEYKMTTLVETIPLLLHISLFLFFAGLVAFLSNVNHFLQYLMLSVLVISCLLYFVISVIPIVQLECPYQTPLSSLFWYLLAKFNLLRRKDADGFTVLVKGPMSTAREMQATDPTPERDMRDLKAMEWTLSNLREDTELEAFVRVIPSVVSGFDYSAKLLMDKLLTHQDISIRLPHQIPRLLVTCSTGLLEPSVAKARAITCLKAIWSLTMLSIPKKPRDNSFLDPISFRSNMKFKEDTFDLLHNTSQAVEGIRGFILSTAAVFAQSLLDMHTERAQLLENALQELLDTGHTSSIHLRNIPATTLQTEQLVEPCRLRIQGLSRIIAARYTMITALPFVIMESIASHQLRVLSIIKHDSTAGKLDRQLVRQTLDMVQEFQQQVNHAAFHLALFYIERIFQEEDPPHEASNTLRRILFRINFNHTFTKSSQERLVAYLDEAIDIMPGGTTRLPEAIVSNIINFTRFLSDEFLVAKAQGIIKRYIKTVHTQDDTASRALHKLQIIAPHVDVSHQQPLDLFAYHLSADAKPDKEKKPKAKSITRSWTG</sequence>
<accession>A0A409VEU1</accession>
<dbReference type="EMBL" id="NHTK01006089">
    <property type="protein sequence ID" value="PPQ64237.1"/>
    <property type="molecule type" value="Genomic_DNA"/>
</dbReference>
<keyword evidence="1" id="KW-1133">Transmembrane helix</keyword>
<proteinExistence type="predicted"/>
<feature type="domain" description="DUF6535" evidence="2">
    <location>
        <begin position="23"/>
        <end position="200"/>
    </location>
</feature>
<keyword evidence="4" id="KW-1185">Reference proteome</keyword>
<comment type="caution">
    <text evidence="3">The sequence shown here is derived from an EMBL/GenBank/DDBJ whole genome shotgun (WGS) entry which is preliminary data.</text>
</comment>
<name>A0A409VEU1_9AGAR</name>
<dbReference type="InterPro" id="IPR045338">
    <property type="entry name" value="DUF6535"/>
</dbReference>
<keyword evidence="1" id="KW-0812">Transmembrane</keyword>
<dbReference type="OrthoDB" id="2995154at2759"/>
<reference evidence="3 4" key="1">
    <citation type="journal article" date="2018" name="Evol. Lett.">
        <title>Horizontal gene cluster transfer increased hallucinogenic mushroom diversity.</title>
        <authorList>
            <person name="Reynolds H.T."/>
            <person name="Vijayakumar V."/>
            <person name="Gluck-Thaler E."/>
            <person name="Korotkin H.B."/>
            <person name="Matheny P.B."/>
            <person name="Slot J.C."/>
        </authorList>
    </citation>
    <scope>NUCLEOTIDE SEQUENCE [LARGE SCALE GENOMIC DNA]</scope>
    <source>
        <strain evidence="3 4">2629</strain>
    </source>
</reference>
<dbReference type="STRING" id="181874.A0A409VEU1"/>
<dbReference type="Pfam" id="PF20153">
    <property type="entry name" value="DUF6535"/>
    <property type="match status" value="1"/>
</dbReference>
<dbReference type="Proteomes" id="UP000284842">
    <property type="component" value="Unassembled WGS sequence"/>
</dbReference>
<evidence type="ECO:0000313" key="4">
    <source>
        <dbReference type="Proteomes" id="UP000284842"/>
    </source>
</evidence>
<evidence type="ECO:0000256" key="1">
    <source>
        <dbReference type="SAM" id="Phobius"/>
    </source>
</evidence>
<feature type="transmembrane region" description="Helical" evidence="1">
    <location>
        <begin position="45"/>
        <end position="64"/>
    </location>
</feature>
<keyword evidence="1" id="KW-0472">Membrane</keyword>
<gene>
    <name evidence="3" type="ORF">CVT24_008640</name>
</gene>
<feature type="transmembrane region" description="Helical" evidence="1">
    <location>
        <begin position="179"/>
        <end position="199"/>
    </location>
</feature>
<dbReference type="InParanoid" id="A0A409VEU1"/>
<evidence type="ECO:0000259" key="2">
    <source>
        <dbReference type="Pfam" id="PF20153"/>
    </source>
</evidence>
<evidence type="ECO:0000313" key="3">
    <source>
        <dbReference type="EMBL" id="PPQ64237.1"/>
    </source>
</evidence>
<dbReference type="AlphaFoldDB" id="A0A409VEU1"/>
<organism evidence="3 4">
    <name type="scientific">Panaeolus cyanescens</name>
    <dbReference type="NCBI Taxonomy" id="181874"/>
    <lineage>
        <taxon>Eukaryota</taxon>
        <taxon>Fungi</taxon>
        <taxon>Dikarya</taxon>
        <taxon>Basidiomycota</taxon>
        <taxon>Agaricomycotina</taxon>
        <taxon>Agaricomycetes</taxon>
        <taxon>Agaricomycetidae</taxon>
        <taxon>Agaricales</taxon>
        <taxon>Agaricineae</taxon>
        <taxon>Galeropsidaceae</taxon>
        <taxon>Panaeolus</taxon>
    </lineage>
</organism>